<organism evidence="4">
    <name type="scientific">Nippostrongylus brasiliensis</name>
    <name type="common">Rat hookworm</name>
    <dbReference type="NCBI Taxonomy" id="27835"/>
    <lineage>
        <taxon>Eukaryota</taxon>
        <taxon>Metazoa</taxon>
        <taxon>Ecdysozoa</taxon>
        <taxon>Nematoda</taxon>
        <taxon>Chromadorea</taxon>
        <taxon>Rhabditida</taxon>
        <taxon>Rhabditina</taxon>
        <taxon>Rhabditomorpha</taxon>
        <taxon>Strongyloidea</taxon>
        <taxon>Heligmosomidae</taxon>
        <taxon>Nippostrongylus</taxon>
    </lineage>
</organism>
<feature type="compositionally biased region" description="Low complexity" evidence="1">
    <location>
        <begin position="419"/>
        <end position="435"/>
    </location>
</feature>
<feature type="compositionally biased region" description="Low complexity" evidence="1">
    <location>
        <begin position="262"/>
        <end position="280"/>
    </location>
</feature>
<feature type="compositionally biased region" description="Low complexity" evidence="1">
    <location>
        <begin position="58"/>
        <end position="90"/>
    </location>
</feature>
<feature type="compositionally biased region" description="Polar residues" evidence="1">
    <location>
        <begin position="396"/>
        <end position="418"/>
    </location>
</feature>
<dbReference type="OMA" id="GHYPASQ"/>
<feature type="region of interest" description="Disordered" evidence="1">
    <location>
        <begin position="171"/>
        <end position="207"/>
    </location>
</feature>
<feature type="compositionally biased region" description="Polar residues" evidence="1">
    <location>
        <begin position="495"/>
        <end position="544"/>
    </location>
</feature>
<reference evidence="4" key="1">
    <citation type="submission" date="2017-02" db="UniProtKB">
        <authorList>
            <consortium name="WormBaseParasite"/>
        </authorList>
    </citation>
    <scope>IDENTIFICATION</scope>
</reference>
<gene>
    <name evidence="2" type="ORF">NBR_LOCUS9196</name>
</gene>
<feature type="compositionally biased region" description="Polar residues" evidence="1">
    <location>
        <begin position="468"/>
        <end position="478"/>
    </location>
</feature>
<dbReference type="AlphaFoldDB" id="A0A0N4Y0U8"/>
<name>A0A0N4Y0U8_NIPBR</name>
<accession>A0A0N4Y0U8</accession>
<feature type="region of interest" description="Disordered" evidence="1">
    <location>
        <begin position="58"/>
        <end position="137"/>
    </location>
</feature>
<proteinExistence type="predicted"/>
<feature type="compositionally biased region" description="Polar residues" evidence="1">
    <location>
        <begin position="105"/>
        <end position="126"/>
    </location>
</feature>
<keyword evidence="3" id="KW-1185">Reference proteome</keyword>
<evidence type="ECO:0000313" key="3">
    <source>
        <dbReference type="Proteomes" id="UP000271162"/>
    </source>
</evidence>
<dbReference type="WBParaSite" id="NBR_0000919501-mRNA-1">
    <property type="protein sequence ID" value="NBR_0000919501-mRNA-1"/>
    <property type="gene ID" value="NBR_0000919501"/>
</dbReference>
<reference evidence="2 3" key="2">
    <citation type="submission" date="2018-11" db="EMBL/GenBank/DDBJ databases">
        <authorList>
            <consortium name="Pathogen Informatics"/>
        </authorList>
    </citation>
    <scope>NUCLEOTIDE SEQUENCE [LARGE SCALE GENOMIC DNA]</scope>
</reference>
<dbReference type="EMBL" id="UYSL01020106">
    <property type="protein sequence ID" value="VDL72785.1"/>
    <property type="molecule type" value="Genomic_DNA"/>
</dbReference>
<evidence type="ECO:0000313" key="2">
    <source>
        <dbReference type="EMBL" id="VDL72785.1"/>
    </source>
</evidence>
<feature type="compositionally biased region" description="Polar residues" evidence="1">
    <location>
        <begin position="172"/>
        <end position="190"/>
    </location>
</feature>
<feature type="compositionally biased region" description="Polar residues" evidence="1">
    <location>
        <begin position="281"/>
        <end position="360"/>
    </location>
</feature>
<evidence type="ECO:0000313" key="4">
    <source>
        <dbReference type="WBParaSite" id="NBR_0000919501-mRNA-1"/>
    </source>
</evidence>
<feature type="region of interest" description="Disordered" evidence="1">
    <location>
        <begin position="379"/>
        <end position="550"/>
    </location>
</feature>
<feature type="region of interest" description="Disordered" evidence="1">
    <location>
        <begin position="232"/>
        <end position="360"/>
    </location>
</feature>
<protein>
    <submittedName>
        <fullName evidence="2 4">Uncharacterized protein</fullName>
    </submittedName>
</protein>
<dbReference type="Proteomes" id="UP000271162">
    <property type="component" value="Unassembled WGS sequence"/>
</dbReference>
<sequence length="605" mass="63514">MFVQFLTANGALPCNRCASYPVSNQPACCLTITPAKPQQQVVVWYGAQQYGNGGTIQQSSGIVSSSSSGGQLPLSGTPQQTQQLNQPYQQGVQNSNPTVTPPPQLQNGGQTYLSTQSSTGYPNQGQDGSGGNYLPQGVQYQPMNPFLNQAYNEASAGFQASSANGAGFSVGPNYQGSTQSPSGQGYNGNWNAGGQGEAQYSGGQQGQLNDQAANSMTFVPFQDTTTAAPLFTQGGTAYPQPNPSQQGTFPTAPIAVFPGQVTSSPYTSSPYMSSTQSPQQGGYQQDLTSSPQMSYTTSIPYENGNQQIYPNPYANSQGQGSYNGASSQAGYQDPTLYTSGGYPSQTMSPQNTNQAFSPSPVTSTAAPFTYQTTFTQGQSQYPSSGYLYTTELPPSYQGNDYQQGQSPQGGFTGSTPLYQTNGLGQQQQESQFNGQTPQGSAGGYPSSTQAPQGLYTYQTNGQQQGGQFTMSPGEQQYNGQTSQGSSGTAGGGHFVQTTQRPNDVQYDASSAPGTQYQAGLSGSTMSPNGQFAGGTTAQLGNPTNAPGFANQFDFQRDMNTQYGEYRDYPGQVNAGAPLNSKESHFSDRAGLLSTILAIVIVQIAL</sequence>
<evidence type="ECO:0000256" key="1">
    <source>
        <dbReference type="SAM" id="MobiDB-lite"/>
    </source>
</evidence>
<feature type="compositionally biased region" description="Low complexity" evidence="1">
    <location>
        <begin position="452"/>
        <end position="467"/>
    </location>
</feature>